<dbReference type="Pfam" id="PF04371">
    <property type="entry name" value="PAD_porph"/>
    <property type="match status" value="2"/>
</dbReference>
<dbReference type="InterPro" id="IPR007466">
    <property type="entry name" value="Peptidyl-Arg-deiminase_porph"/>
</dbReference>
<dbReference type="PANTHER" id="PTHR31377">
    <property type="entry name" value="AGMATINE DEIMINASE-RELATED"/>
    <property type="match status" value="1"/>
</dbReference>
<sequence length="433" mass="48272">MWATLSLSGVLFQCQAPSTKSVTQETATETPKVYRQAAEFEEQKGVWLIWPPAEHKQGYSNKAVTLKIIEQLINHTSVTVSCANDSLYQDAQKHIKQQFPEASIEITKVPSVELWARDMGPVIVEGENGEHIMADFNFDAWGYSDSTDKDTQIEEQFDVAIAKKLNLPVISTPMISEGGDREVNGKGTLLTVETVEQGRNPSMSKTEMEAEFKRMLGVSNVIWLKQGLKEDDHTFLGPIEAEEGLKAYTVITTNGHIDEFCRFVNDSTVLLAEVDPEDLHDPIAKENHRRMEENYQILKNATDQDGKPLRIVRMPLPKTILAKMQPGDPVYDYISTLDYQDGSTFPQGEEIHVVAAASYLNFLISNEVVIGQKYWKEGMDTAIKERDAQAKAVLESVFPDRQVIMLDALSINLGGGGIHCISMQLPAARPTAL</sequence>
<comment type="caution">
    <text evidence="2">The sequence shown here is derived from an EMBL/GenBank/DDBJ whole genome shotgun (WGS) entry which is preliminary data.</text>
</comment>
<evidence type="ECO:0000313" key="3">
    <source>
        <dbReference type="Proteomes" id="UP001500298"/>
    </source>
</evidence>
<protein>
    <submittedName>
        <fullName evidence="2">Agmatine deiminase family protein</fullName>
    </submittedName>
</protein>
<organism evidence="2 3">
    <name type="scientific">Algivirga pacifica</name>
    <dbReference type="NCBI Taxonomy" id="1162670"/>
    <lineage>
        <taxon>Bacteria</taxon>
        <taxon>Pseudomonadati</taxon>
        <taxon>Bacteroidota</taxon>
        <taxon>Cytophagia</taxon>
        <taxon>Cytophagales</taxon>
        <taxon>Flammeovirgaceae</taxon>
        <taxon>Algivirga</taxon>
    </lineage>
</organism>
<evidence type="ECO:0000313" key="2">
    <source>
        <dbReference type="EMBL" id="GAA4820019.1"/>
    </source>
</evidence>
<proteinExistence type="predicted"/>
<keyword evidence="1" id="KW-0378">Hydrolase</keyword>
<reference evidence="3" key="1">
    <citation type="journal article" date="2019" name="Int. J. Syst. Evol. Microbiol.">
        <title>The Global Catalogue of Microorganisms (GCM) 10K type strain sequencing project: providing services to taxonomists for standard genome sequencing and annotation.</title>
        <authorList>
            <consortium name="The Broad Institute Genomics Platform"/>
            <consortium name="The Broad Institute Genome Sequencing Center for Infectious Disease"/>
            <person name="Wu L."/>
            <person name="Ma J."/>
        </authorList>
    </citation>
    <scope>NUCLEOTIDE SEQUENCE [LARGE SCALE GENOMIC DNA]</scope>
    <source>
        <strain evidence="3">JCM 18326</strain>
    </source>
</reference>
<dbReference type="Gene3D" id="3.75.10.10">
    <property type="entry name" value="L-arginine/glycine Amidinotransferase, Chain A"/>
    <property type="match status" value="1"/>
</dbReference>
<dbReference type="Proteomes" id="UP001500298">
    <property type="component" value="Unassembled WGS sequence"/>
</dbReference>
<dbReference type="EMBL" id="BAABJX010000001">
    <property type="protein sequence ID" value="GAA4820019.1"/>
    <property type="molecule type" value="Genomic_DNA"/>
</dbReference>
<evidence type="ECO:0000256" key="1">
    <source>
        <dbReference type="ARBA" id="ARBA00022801"/>
    </source>
</evidence>
<keyword evidence="3" id="KW-1185">Reference proteome</keyword>
<dbReference type="PANTHER" id="PTHR31377:SF0">
    <property type="entry name" value="AGMATINE DEIMINASE-RELATED"/>
    <property type="match status" value="1"/>
</dbReference>
<name>A0ABP9CXJ2_9BACT</name>
<dbReference type="SUPFAM" id="SSF55909">
    <property type="entry name" value="Pentein"/>
    <property type="match status" value="1"/>
</dbReference>
<accession>A0ABP9CXJ2</accession>
<gene>
    <name evidence="2" type="ORF">GCM10023331_00520</name>
</gene>